<dbReference type="Proteomes" id="UP001139311">
    <property type="component" value="Unassembled WGS sequence"/>
</dbReference>
<keyword evidence="3" id="KW-1185">Reference proteome</keyword>
<sequence>MPSTLETYFLKLVNASRAAAGVKPLTFDGELLHSAGKHSDWMVAQDVFSHTGVNGSSPFDRMKASGYGYTSAGENIAYIAGSRAAVLDESDVQQLHTNLMNSPGHRANILNANFTEIGIGLTQGDYKGMPAIFVTENFGRPTATEATETDRWFI</sequence>
<dbReference type="CDD" id="cd05379">
    <property type="entry name" value="CAP_bacterial"/>
    <property type="match status" value="1"/>
</dbReference>
<dbReference type="InterPro" id="IPR035940">
    <property type="entry name" value="CAP_sf"/>
</dbReference>
<dbReference type="SUPFAM" id="SSF55797">
    <property type="entry name" value="PR-1-like"/>
    <property type="match status" value="1"/>
</dbReference>
<reference evidence="2" key="1">
    <citation type="submission" date="2021-10" db="EMBL/GenBank/DDBJ databases">
        <title>Roseicella aerolatum sp. nov., isolated from aerosols of e-waste dismantling site.</title>
        <authorList>
            <person name="Qin T."/>
        </authorList>
    </citation>
    <scope>NUCLEOTIDE SEQUENCE</scope>
    <source>
        <strain evidence="2">GB24</strain>
    </source>
</reference>
<accession>A0A9X1IF38</accession>
<protein>
    <submittedName>
        <fullName evidence="2">CAP domain-containing protein</fullName>
    </submittedName>
</protein>
<organism evidence="2 3">
    <name type="scientific">Roseicella aerolata</name>
    <dbReference type="NCBI Taxonomy" id="2883479"/>
    <lineage>
        <taxon>Bacteria</taxon>
        <taxon>Pseudomonadati</taxon>
        <taxon>Pseudomonadota</taxon>
        <taxon>Alphaproteobacteria</taxon>
        <taxon>Acetobacterales</taxon>
        <taxon>Roseomonadaceae</taxon>
        <taxon>Roseicella</taxon>
    </lineage>
</organism>
<dbReference type="PANTHER" id="PTHR31157:SF1">
    <property type="entry name" value="SCP DOMAIN-CONTAINING PROTEIN"/>
    <property type="match status" value="1"/>
</dbReference>
<feature type="domain" description="SCP" evidence="1">
    <location>
        <begin position="10"/>
        <end position="136"/>
    </location>
</feature>
<evidence type="ECO:0000259" key="1">
    <source>
        <dbReference type="Pfam" id="PF00188"/>
    </source>
</evidence>
<dbReference type="AlphaFoldDB" id="A0A9X1IF38"/>
<proteinExistence type="predicted"/>
<dbReference type="InterPro" id="IPR014044">
    <property type="entry name" value="CAP_dom"/>
</dbReference>
<name>A0A9X1IF38_9PROT</name>
<dbReference type="PANTHER" id="PTHR31157">
    <property type="entry name" value="SCP DOMAIN-CONTAINING PROTEIN"/>
    <property type="match status" value="1"/>
</dbReference>
<evidence type="ECO:0000313" key="2">
    <source>
        <dbReference type="EMBL" id="MCB4821915.1"/>
    </source>
</evidence>
<gene>
    <name evidence="2" type="ORF">LHA35_09240</name>
</gene>
<dbReference type="EMBL" id="JAJAQI010000011">
    <property type="protein sequence ID" value="MCB4821915.1"/>
    <property type="molecule type" value="Genomic_DNA"/>
</dbReference>
<dbReference type="Gene3D" id="3.40.33.10">
    <property type="entry name" value="CAP"/>
    <property type="match status" value="1"/>
</dbReference>
<comment type="caution">
    <text evidence="2">The sequence shown here is derived from an EMBL/GenBank/DDBJ whole genome shotgun (WGS) entry which is preliminary data.</text>
</comment>
<evidence type="ECO:0000313" key="3">
    <source>
        <dbReference type="Proteomes" id="UP001139311"/>
    </source>
</evidence>
<dbReference type="RefSeq" id="WP_226607381.1">
    <property type="nucleotide sequence ID" value="NZ_JAJAQI010000011.1"/>
</dbReference>
<dbReference type="Pfam" id="PF00188">
    <property type="entry name" value="CAP"/>
    <property type="match status" value="1"/>
</dbReference>